<accession>A0A6J4VCH1</accession>
<evidence type="ECO:0000256" key="3">
    <source>
        <dbReference type="ARBA" id="ARBA00022827"/>
    </source>
</evidence>
<evidence type="ECO:0000256" key="1">
    <source>
        <dbReference type="ARBA" id="ARBA00001974"/>
    </source>
</evidence>
<dbReference type="Pfam" id="PF01494">
    <property type="entry name" value="FAD_binding_3"/>
    <property type="match status" value="1"/>
</dbReference>
<dbReference type="PRINTS" id="PR00420">
    <property type="entry name" value="RNGMNOXGNASE"/>
</dbReference>
<dbReference type="Gene3D" id="3.40.30.120">
    <property type="match status" value="1"/>
</dbReference>
<protein>
    <submittedName>
        <fullName evidence="5">Monooxygenase STM1546</fullName>
    </submittedName>
</protein>
<dbReference type="InterPro" id="IPR050641">
    <property type="entry name" value="RIFMO-like"/>
</dbReference>
<keyword evidence="3" id="KW-0274">FAD</keyword>
<dbReference type="GO" id="GO:0071949">
    <property type="term" value="F:FAD binding"/>
    <property type="evidence" value="ECO:0007669"/>
    <property type="project" value="InterPro"/>
</dbReference>
<dbReference type="SUPFAM" id="SSF51905">
    <property type="entry name" value="FAD/NAD(P)-binding domain"/>
    <property type="match status" value="1"/>
</dbReference>
<keyword evidence="2" id="KW-0285">Flavoprotein</keyword>
<evidence type="ECO:0000256" key="2">
    <source>
        <dbReference type="ARBA" id="ARBA00022630"/>
    </source>
</evidence>
<evidence type="ECO:0000259" key="4">
    <source>
        <dbReference type="Pfam" id="PF01494"/>
    </source>
</evidence>
<keyword evidence="5" id="KW-0503">Monooxygenase</keyword>
<comment type="cofactor">
    <cofactor evidence="1">
        <name>FAD</name>
        <dbReference type="ChEBI" id="CHEBI:57692"/>
    </cofactor>
</comment>
<dbReference type="GO" id="GO:0016709">
    <property type="term" value="F:oxidoreductase activity, acting on paired donors, with incorporation or reduction of molecular oxygen, NAD(P)H as one donor, and incorporation of one atom of oxygen"/>
    <property type="evidence" value="ECO:0007669"/>
    <property type="project" value="UniProtKB-ARBA"/>
</dbReference>
<sequence>MENTGHTEVLIAGAGPTGLLLALWLTRLGVKARIVDPKPGPTEESRAIGVQARTMEFYDQLGLGAEALTRGRHFDAVNLWVQGRLRSQVRLRGVGDDLTPHPYLYILTQDQNETMLLEHLEKSGGAVAWRTELSGFTQDENGVSATLRRGDATETVHAAFLAGCDGARSTVRHGLSVPFTGGTQVQTFYVADVSVTGKLREGDMNLSLDDTHFSAFFPMPEPNRHRVVGQLPEGADEHVTFESVRPEVEAHGLARVGDVHWFSTYRSHHRVAERFRVGRAFLLGDAGHVHSPVGGQGMNTGLGDAANLAWKLAQALRGGDLAVLNTYETERRPFAVSLVNTTDRVFSGVVNPSALARFIRTWVVPAVLPILVRPRAVRRRMFLTVSQTRIHYPDSPLSTGQAGRVRGGDRLPWVPDGASSNYGALKSLDWQLHVYGSLTSEVQTWCAAWGLPLHVFPFSRVARRAGLTQNALYLVRPDGYVGMAVPRFEQASLDAYAERWLPKVKSGGVQAGQ</sequence>
<dbReference type="Gene3D" id="3.50.50.60">
    <property type="entry name" value="FAD/NAD(P)-binding domain"/>
    <property type="match status" value="1"/>
</dbReference>
<gene>
    <name evidence="5" type="ORF">AVDCRST_MAG86-1787</name>
</gene>
<dbReference type="PANTHER" id="PTHR43004">
    <property type="entry name" value="TRK SYSTEM POTASSIUM UPTAKE PROTEIN"/>
    <property type="match status" value="1"/>
</dbReference>
<dbReference type="AlphaFoldDB" id="A0A6J4VCH1"/>
<dbReference type="PANTHER" id="PTHR43004:SF19">
    <property type="entry name" value="BINDING MONOOXYGENASE, PUTATIVE (JCVI)-RELATED"/>
    <property type="match status" value="1"/>
</dbReference>
<proteinExistence type="predicted"/>
<organism evidence="5">
    <name type="scientific">uncultured Truepera sp</name>
    <dbReference type="NCBI Taxonomy" id="543023"/>
    <lineage>
        <taxon>Bacteria</taxon>
        <taxon>Thermotogati</taxon>
        <taxon>Deinococcota</taxon>
        <taxon>Deinococci</taxon>
        <taxon>Trueperales</taxon>
        <taxon>Trueperaceae</taxon>
        <taxon>Truepera</taxon>
        <taxon>environmental samples</taxon>
    </lineage>
</organism>
<dbReference type="EMBL" id="CADCWP010000134">
    <property type="protein sequence ID" value="CAA9572259.1"/>
    <property type="molecule type" value="Genomic_DNA"/>
</dbReference>
<feature type="domain" description="FAD-binding" evidence="4">
    <location>
        <begin position="7"/>
        <end position="340"/>
    </location>
</feature>
<keyword evidence="5" id="KW-0560">Oxidoreductase</keyword>
<name>A0A6J4VCH1_9DEIN</name>
<dbReference type="Gene3D" id="3.30.70.2450">
    <property type="match status" value="1"/>
</dbReference>
<evidence type="ECO:0000313" key="5">
    <source>
        <dbReference type="EMBL" id="CAA9572259.1"/>
    </source>
</evidence>
<dbReference type="InterPro" id="IPR002938">
    <property type="entry name" value="FAD-bd"/>
</dbReference>
<reference evidence="5" key="1">
    <citation type="submission" date="2020-02" db="EMBL/GenBank/DDBJ databases">
        <authorList>
            <person name="Meier V. D."/>
        </authorList>
    </citation>
    <scope>NUCLEOTIDE SEQUENCE</scope>
    <source>
        <strain evidence="5">AVDCRST_MAG86</strain>
    </source>
</reference>
<dbReference type="InterPro" id="IPR036188">
    <property type="entry name" value="FAD/NAD-bd_sf"/>
</dbReference>